<dbReference type="AlphaFoldDB" id="A0A016SGT8"/>
<dbReference type="SMART" id="SM00020">
    <property type="entry name" value="Tryp_SPc"/>
    <property type="match status" value="1"/>
</dbReference>
<dbReference type="SUPFAM" id="SSF50494">
    <property type="entry name" value="Trypsin-like serine proteases"/>
    <property type="match status" value="1"/>
</dbReference>
<feature type="region of interest" description="Disordered" evidence="1">
    <location>
        <begin position="298"/>
        <end position="319"/>
    </location>
</feature>
<dbReference type="InterPro" id="IPR001314">
    <property type="entry name" value="Peptidase_S1A"/>
</dbReference>
<organism evidence="4 5">
    <name type="scientific">Ancylostoma ceylanicum</name>
    <dbReference type="NCBI Taxonomy" id="53326"/>
    <lineage>
        <taxon>Eukaryota</taxon>
        <taxon>Metazoa</taxon>
        <taxon>Ecdysozoa</taxon>
        <taxon>Nematoda</taxon>
        <taxon>Chromadorea</taxon>
        <taxon>Rhabditida</taxon>
        <taxon>Rhabditina</taxon>
        <taxon>Rhabditomorpha</taxon>
        <taxon>Strongyloidea</taxon>
        <taxon>Ancylostomatidae</taxon>
        <taxon>Ancylostomatinae</taxon>
        <taxon>Ancylostoma</taxon>
    </lineage>
</organism>
<dbReference type="PRINTS" id="PR00722">
    <property type="entry name" value="CHYMOTRYPSIN"/>
</dbReference>
<feature type="chain" id="PRO_5001486373" description="Peptidase S1 domain-containing protein" evidence="2">
    <location>
        <begin position="19"/>
        <end position="319"/>
    </location>
</feature>
<dbReference type="Proteomes" id="UP000024635">
    <property type="component" value="Unassembled WGS sequence"/>
</dbReference>
<dbReference type="InterPro" id="IPR005514">
    <property type="entry name" value="DUF316"/>
</dbReference>
<dbReference type="InterPro" id="IPR009003">
    <property type="entry name" value="Peptidase_S1_PA"/>
</dbReference>
<dbReference type="InterPro" id="IPR018114">
    <property type="entry name" value="TRYPSIN_HIS"/>
</dbReference>
<name>A0A016SGT8_9BILA</name>
<evidence type="ECO:0000313" key="5">
    <source>
        <dbReference type="Proteomes" id="UP000024635"/>
    </source>
</evidence>
<keyword evidence="5" id="KW-1185">Reference proteome</keyword>
<evidence type="ECO:0000256" key="1">
    <source>
        <dbReference type="SAM" id="MobiDB-lite"/>
    </source>
</evidence>
<comment type="caution">
    <text evidence="4">The sequence shown here is derived from an EMBL/GenBank/DDBJ whole genome shotgun (WGS) entry which is preliminary data.</text>
</comment>
<dbReference type="PROSITE" id="PS50240">
    <property type="entry name" value="TRYPSIN_DOM"/>
    <property type="match status" value="1"/>
</dbReference>
<dbReference type="STRING" id="53326.A0A016SGT8"/>
<dbReference type="InterPro" id="IPR051333">
    <property type="entry name" value="CLIP_Serine_Protease"/>
</dbReference>
<dbReference type="EMBL" id="JARK01001566">
    <property type="protein sequence ID" value="EYB89592.1"/>
    <property type="molecule type" value="Genomic_DNA"/>
</dbReference>
<dbReference type="GO" id="GO:0006508">
    <property type="term" value="P:proteolysis"/>
    <property type="evidence" value="ECO:0007669"/>
    <property type="project" value="InterPro"/>
</dbReference>
<gene>
    <name evidence="4" type="primary">Acey_s0230.g2978</name>
    <name evidence="4" type="ORF">Y032_0230g2978</name>
</gene>
<keyword evidence="2" id="KW-0732">Signal</keyword>
<protein>
    <recommendedName>
        <fullName evidence="3">Peptidase S1 domain-containing protein</fullName>
    </recommendedName>
</protein>
<dbReference type="InterPro" id="IPR043504">
    <property type="entry name" value="Peptidase_S1_PA_chymotrypsin"/>
</dbReference>
<dbReference type="PANTHER" id="PTHR24260">
    <property type="match status" value="1"/>
</dbReference>
<dbReference type="PROSITE" id="PS00134">
    <property type="entry name" value="TRYPSIN_HIS"/>
    <property type="match status" value="1"/>
</dbReference>
<dbReference type="Gene3D" id="2.40.10.10">
    <property type="entry name" value="Trypsin-like serine proteases"/>
    <property type="match status" value="2"/>
</dbReference>
<feature type="compositionally biased region" description="Polar residues" evidence="1">
    <location>
        <begin position="305"/>
        <end position="319"/>
    </location>
</feature>
<accession>A0A016SGT8</accession>
<sequence>MPRFLLVLLHFAFLLVNSWKLTTEENEQNRQQCGVHFLGDGERNELFKNSCGRRGLKENEYPWTVRVVKDSAGACSGALISQRHVLTAAHCMLKMNGTYNSLQCDANKTYGAISVMRSPDEVSIHFRGNLTKCGDSDCFQTETKAGKITLHNFEFCASRNDLALIELSENISEVIATPICLPNEDLQLVDGLYAAGYGVDENGRALAQVVAQKYYGVDEPSHKIVTRTFGRAIPSDGDGGPLFRTVDNGTHTLVGINSNGETRCPKADVGENFEAEYVDVRAYLDWICKYSGVCPIEDSGDESPSDASNSTQEATQKRL</sequence>
<dbReference type="OrthoDB" id="7754674at2759"/>
<evidence type="ECO:0000259" key="3">
    <source>
        <dbReference type="PROSITE" id="PS50240"/>
    </source>
</evidence>
<reference evidence="5" key="1">
    <citation type="journal article" date="2015" name="Nat. Genet.">
        <title>The genome and transcriptome of the zoonotic hookworm Ancylostoma ceylanicum identify infection-specific gene families.</title>
        <authorList>
            <person name="Schwarz E.M."/>
            <person name="Hu Y."/>
            <person name="Antoshechkin I."/>
            <person name="Miller M.M."/>
            <person name="Sternberg P.W."/>
            <person name="Aroian R.V."/>
        </authorList>
    </citation>
    <scope>NUCLEOTIDE SEQUENCE</scope>
    <source>
        <strain evidence="5">HY135</strain>
    </source>
</reference>
<feature type="domain" description="Peptidase S1" evidence="3">
    <location>
        <begin position="38"/>
        <end position="292"/>
    </location>
</feature>
<dbReference type="GO" id="GO:0004252">
    <property type="term" value="F:serine-type endopeptidase activity"/>
    <property type="evidence" value="ECO:0007669"/>
    <property type="project" value="InterPro"/>
</dbReference>
<dbReference type="Pfam" id="PF03761">
    <property type="entry name" value="DUF316"/>
    <property type="match status" value="1"/>
</dbReference>
<evidence type="ECO:0000256" key="2">
    <source>
        <dbReference type="SAM" id="SignalP"/>
    </source>
</evidence>
<proteinExistence type="predicted"/>
<dbReference type="PANTHER" id="PTHR24260:SF136">
    <property type="entry name" value="GH08193P-RELATED"/>
    <property type="match status" value="1"/>
</dbReference>
<evidence type="ECO:0000313" key="4">
    <source>
        <dbReference type="EMBL" id="EYB89592.1"/>
    </source>
</evidence>
<dbReference type="InterPro" id="IPR001254">
    <property type="entry name" value="Trypsin_dom"/>
</dbReference>
<feature type="signal peptide" evidence="2">
    <location>
        <begin position="1"/>
        <end position="18"/>
    </location>
</feature>